<feature type="non-terminal residue" evidence="1">
    <location>
        <position position="1"/>
    </location>
</feature>
<accession>A0A0P9F903</accession>
<dbReference type="AlphaFoldDB" id="A0A0P9F903"/>
<comment type="caution">
    <text evidence="1">The sequence shown here is derived from an EMBL/GenBank/DDBJ whole genome shotgun (WGS) entry which is preliminary data.</text>
</comment>
<sequence length="201" mass="21341">TPAQAHPRAASRVERPPDGKYLFVELWVEVSGTGNLPPYIVDFPGYRFDANAGTLEPFFTSQPPLPALSPNSWGALGNGESRSGAAGGGIRSNLGILPTIPYTTSIGIGDGTAGPYTEHLRTATVVLRGVATDGTLDVVIDGEAQQLAPGAQWQKTVGADLVNADYNGHYDVISTVTNYGWQDRAKFDGPTQFAWVPLAER</sequence>
<keyword evidence="2" id="KW-1185">Reference proteome</keyword>
<gene>
    <name evidence="1" type="ORF">SE17_35465</name>
</gene>
<name>A0A0P9F903_9CHLR</name>
<dbReference type="EMBL" id="LJCR01002306">
    <property type="protein sequence ID" value="KPV48922.1"/>
    <property type="molecule type" value="Genomic_DNA"/>
</dbReference>
<evidence type="ECO:0000313" key="1">
    <source>
        <dbReference type="EMBL" id="KPV48922.1"/>
    </source>
</evidence>
<proteinExistence type="predicted"/>
<reference evidence="1 2" key="1">
    <citation type="submission" date="2015-09" db="EMBL/GenBank/DDBJ databases">
        <title>Draft genome sequence of Kouleothrix aurantiaca JCM 19913.</title>
        <authorList>
            <person name="Hemp J."/>
        </authorList>
    </citation>
    <scope>NUCLEOTIDE SEQUENCE [LARGE SCALE GENOMIC DNA]</scope>
    <source>
        <strain evidence="1 2">COM-B</strain>
    </source>
</reference>
<organism evidence="1 2">
    <name type="scientific">Kouleothrix aurantiaca</name>
    <dbReference type="NCBI Taxonomy" id="186479"/>
    <lineage>
        <taxon>Bacteria</taxon>
        <taxon>Bacillati</taxon>
        <taxon>Chloroflexota</taxon>
        <taxon>Chloroflexia</taxon>
        <taxon>Chloroflexales</taxon>
        <taxon>Roseiflexineae</taxon>
        <taxon>Roseiflexaceae</taxon>
        <taxon>Kouleothrix</taxon>
    </lineage>
</organism>
<evidence type="ECO:0000313" key="2">
    <source>
        <dbReference type="Proteomes" id="UP000050509"/>
    </source>
</evidence>
<protein>
    <submittedName>
        <fullName evidence="1">Uncharacterized protein</fullName>
    </submittedName>
</protein>
<dbReference type="Proteomes" id="UP000050509">
    <property type="component" value="Unassembled WGS sequence"/>
</dbReference>